<evidence type="ECO:0000313" key="3">
    <source>
        <dbReference type="Proteomes" id="UP000637423"/>
    </source>
</evidence>
<feature type="domain" description="Solute-binding protein family 3/N-terminal" evidence="1">
    <location>
        <begin position="23"/>
        <end position="237"/>
    </location>
</feature>
<proteinExistence type="predicted"/>
<accession>A0A916V2A6</accession>
<name>A0A916V2A6_9BURK</name>
<dbReference type="InterPro" id="IPR001638">
    <property type="entry name" value="Solute-binding_3/MltF_N"/>
</dbReference>
<sequence>MLFVASLVTNSTTSSANDLTILTQDWPPLYFLSHGKADGMAIEVVKAVQVRLGQPTLIQVVPWARGYHQVLTQPNVLMICVVRTEERQSQLTLVGPIVRTEANVFIRKGDATRLLAMGDKLFDQPIGVLRDGIQAEMVKKKRFRVLEQAATSGVLANMLMKKRFDMWAEASLSAPAVLSSAGYSPADVEKFMTLETSDLYLAFSPGTSHDTIKAWEDALRQVKRSGQFSEIYKRWFPHQPIPLEVIRAGGAR</sequence>
<dbReference type="Pfam" id="PF00497">
    <property type="entry name" value="SBP_bac_3"/>
    <property type="match status" value="1"/>
</dbReference>
<keyword evidence="3" id="KW-1185">Reference proteome</keyword>
<dbReference type="PANTHER" id="PTHR38834:SF3">
    <property type="entry name" value="SOLUTE-BINDING PROTEIN FAMILY 3_N-TERMINAL DOMAIN-CONTAINING PROTEIN"/>
    <property type="match status" value="1"/>
</dbReference>
<dbReference type="AlphaFoldDB" id="A0A916V2A6"/>
<gene>
    <name evidence="2" type="ORF">GCM10011396_55110</name>
</gene>
<evidence type="ECO:0000313" key="2">
    <source>
        <dbReference type="EMBL" id="GGD00510.1"/>
    </source>
</evidence>
<evidence type="ECO:0000259" key="1">
    <source>
        <dbReference type="Pfam" id="PF00497"/>
    </source>
</evidence>
<dbReference type="Proteomes" id="UP000637423">
    <property type="component" value="Unassembled WGS sequence"/>
</dbReference>
<dbReference type="Gene3D" id="3.40.190.10">
    <property type="entry name" value="Periplasmic binding protein-like II"/>
    <property type="match status" value="2"/>
</dbReference>
<dbReference type="EMBL" id="BMED01000009">
    <property type="protein sequence ID" value="GGD00510.1"/>
    <property type="molecule type" value="Genomic_DNA"/>
</dbReference>
<reference evidence="2" key="1">
    <citation type="journal article" date="2014" name="Int. J. Syst. Evol. Microbiol.">
        <title>Complete genome sequence of Corynebacterium casei LMG S-19264T (=DSM 44701T), isolated from a smear-ripened cheese.</title>
        <authorList>
            <consortium name="US DOE Joint Genome Institute (JGI-PGF)"/>
            <person name="Walter F."/>
            <person name="Albersmeier A."/>
            <person name="Kalinowski J."/>
            <person name="Ruckert C."/>
        </authorList>
    </citation>
    <scope>NUCLEOTIDE SEQUENCE</scope>
    <source>
        <strain evidence="2">CGMCC 1.10998</strain>
    </source>
</reference>
<reference evidence="2" key="2">
    <citation type="submission" date="2020-09" db="EMBL/GenBank/DDBJ databases">
        <authorList>
            <person name="Sun Q."/>
            <person name="Zhou Y."/>
        </authorList>
    </citation>
    <scope>NUCLEOTIDE SEQUENCE</scope>
    <source>
        <strain evidence="2">CGMCC 1.10998</strain>
    </source>
</reference>
<dbReference type="PANTHER" id="PTHR38834">
    <property type="entry name" value="PERIPLASMIC SUBSTRATE BINDING PROTEIN FAMILY 3"/>
    <property type="match status" value="1"/>
</dbReference>
<dbReference type="SUPFAM" id="SSF53850">
    <property type="entry name" value="Periplasmic binding protein-like II"/>
    <property type="match status" value="1"/>
</dbReference>
<protein>
    <submittedName>
        <fullName evidence="2">Amino acid ABC transporter substrate-binding protein</fullName>
    </submittedName>
</protein>
<organism evidence="2 3">
    <name type="scientific">Undibacterium terreum</name>
    <dbReference type="NCBI Taxonomy" id="1224302"/>
    <lineage>
        <taxon>Bacteria</taxon>
        <taxon>Pseudomonadati</taxon>
        <taxon>Pseudomonadota</taxon>
        <taxon>Betaproteobacteria</taxon>
        <taxon>Burkholderiales</taxon>
        <taxon>Oxalobacteraceae</taxon>
        <taxon>Undibacterium</taxon>
    </lineage>
</organism>
<comment type="caution">
    <text evidence="2">The sequence shown here is derived from an EMBL/GenBank/DDBJ whole genome shotgun (WGS) entry which is preliminary data.</text>
</comment>